<name>V2XR64_9FIRM</name>
<keyword evidence="1" id="KW-0812">Transmembrane</keyword>
<keyword evidence="1" id="KW-0472">Membrane</keyword>
<dbReference type="Proteomes" id="UP000018227">
    <property type="component" value="Unassembled WGS sequence"/>
</dbReference>
<evidence type="ECO:0000256" key="1">
    <source>
        <dbReference type="SAM" id="Phobius"/>
    </source>
</evidence>
<dbReference type="EMBL" id="ACIL03000002">
    <property type="protein sequence ID" value="ESL04659.1"/>
    <property type="molecule type" value="Genomic_DNA"/>
</dbReference>
<dbReference type="OrthoDB" id="2063671at2"/>
<gene>
    <name evidence="2" type="ORF">GCWU0000282_000046</name>
</gene>
<keyword evidence="1" id="KW-1133">Transmembrane helix</keyword>
<organism evidence="2 3">
    <name type="scientific">Catonella morbi ATCC 51271</name>
    <dbReference type="NCBI Taxonomy" id="592026"/>
    <lineage>
        <taxon>Bacteria</taxon>
        <taxon>Bacillati</taxon>
        <taxon>Bacillota</taxon>
        <taxon>Clostridia</taxon>
        <taxon>Lachnospirales</taxon>
        <taxon>Lachnospiraceae</taxon>
        <taxon>Catonella</taxon>
    </lineage>
</organism>
<reference evidence="2 3" key="1">
    <citation type="submission" date="2013-06" db="EMBL/GenBank/DDBJ databases">
        <authorList>
            <person name="Weinstock G."/>
            <person name="Sodergren E."/>
            <person name="Clifton S."/>
            <person name="Fulton L."/>
            <person name="Fulton B."/>
            <person name="Courtney L."/>
            <person name="Fronick C."/>
            <person name="Harrison M."/>
            <person name="Strong C."/>
            <person name="Farmer C."/>
            <person name="Delahaunty K."/>
            <person name="Markovic C."/>
            <person name="Hall O."/>
            <person name="Minx P."/>
            <person name="Tomlinson C."/>
            <person name="Mitreva M."/>
            <person name="Nelson J."/>
            <person name="Hou S."/>
            <person name="Wollam A."/>
            <person name="Pepin K.H."/>
            <person name="Johnson M."/>
            <person name="Bhonagiri V."/>
            <person name="Nash W.E."/>
            <person name="Warren W."/>
            <person name="Chinwalla A."/>
            <person name="Mardis E.R."/>
            <person name="Wilson R.K."/>
        </authorList>
    </citation>
    <scope>NUCLEOTIDE SEQUENCE [LARGE SCALE GENOMIC DNA]</scope>
    <source>
        <strain evidence="2 3">ATCC 51271</strain>
    </source>
</reference>
<dbReference type="HOGENOM" id="CLU_1486521_0_0_9"/>
<keyword evidence="3" id="KW-1185">Reference proteome</keyword>
<proteinExistence type="predicted"/>
<dbReference type="STRING" id="592026.GCWU0000282_000046"/>
<dbReference type="Pfam" id="PF07963">
    <property type="entry name" value="N_methyl"/>
    <property type="match status" value="1"/>
</dbReference>
<evidence type="ECO:0000313" key="2">
    <source>
        <dbReference type="EMBL" id="ESL04659.1"/>
    </source>
</evidence>
<dbReference type="eggNOG" id="COG2165">
    <property type="taxonomic scope" value="Bacteria"/>
</dbReference>
<dbReference type="InterPro" id="IPR012902">
    <property type="entry name" value="N_methyl_site"/>
</dbReference>
<sequence>MKKKSNNKGFSLIELIVSLAIVMIVGGSIVSFLLAGSNSYASVITNTDLQEEAQLVVNQISDMVITAEKAVNFNNSAKKLEVFNENEKYEIVFKDADKRLYYNKFNRRPGTRDFDIVSADVLMAENVADFWADVSKAESTNKISIKIVFESKSNTYEKKETITLRNGNSVKSGNDLTKIYP</sequence>
<feature type="transmembrane region" description="Helical" evidence="1">
    <location>
        <begin position="12"/>
        <end position="35"/>
    </location>
</feature>
<dbReference type="PROSITE" id="PS00409">
    <property type="entry name" value="PROKAR_NTER_METHYL"/>
    <property type="match status" value="1"/>
</dbReference>
<dbReference type="AlphaFoldDB" id="V2XR64"/>
<protein>
    <submittedName>
        <fullName evidence="2">Prepilin-type cleavage/methylation protein</fullName>
    </submittedName>
</protein>
<dbReference type="NCBIfam" id="TIGR02532">
    <property type="entry name" value="IV_pilin_GFxxxE"/>
    <property type="match status" value="1"/>
</dbReference>
<comment type="caution">
    <text evidence="2">The sequence shown here is derived from an EMBL/GenBank/DDBJ whole genome shotgun (WGS) entry which is preliminary data.</text>
</comment>
<accession>V2XR64</accession>
<dbReference type="RefSeq" id="WP_023352951.1">
    <property type="nucleotide sequence ID" value="NZ_KI535366.1"/>
</dbReference>
<evidence type="ECO:0000313" key="3">
    <source>
        <dbReference type="Proteomes" id="UP000018227"/>
    </source>
</evidence>